<sequence>MGSAEESTVIIVPMECAQKIRFELEKLKLWNASYKLKKLADTGQVAIPVDITNENHSVITDKWPDFKIARIHLPFSKAVKIKQNRPASVLQSEIKCLLKHYGLSEQLLDEVPSKWERHEDLVIIPANSFASPEWSLMGNKLWHVVAKCLICKRLAHHSTVANDRFRSSKVVMLLGDNCEVIHVDNGIKYSYDVTKCMFSVGNITEKMRVANLDCRNETIVDLYAGIGYFTLPYLVHTQAHHVHACEWNPYAVLALKRNLQINGVLEKCTVHEGDNRLLQLPPLADRVNLGLIPSSEEGWPVAVQVLKECGGVLHIHGNITTSSQGKLLSESNVHDVCQKGQINKLLETENEREQVPVSCQQKEVNNVNIEERVSRLYPRFCENGEKNNVQIKEQDSAEEFIQESRNNGCKVCGPKGIEIKEMIPDSKRSCSHDDVAVDDGTVVKIIPVDTSQCLVDDASLYHTNSNLEKTDPVDVKSQQQQNVLEKNVVSEFVEHSPVMVNGKPVKGISNNCLLSLNIKVDELFHDFQKNSGKGHILLACQEWSLYVQRKIKSLLQAKKGGMWTVAVLHIEVVKSYAPHVVHAVLDLECRPI</sequence>
<evidence type="ECO:0000256" key="1">
    <source>
        <dbReference type="ARBA" id="ARBA00004797"/>
    </source>
</evidence>
<dbReference type="GO" id="GO:0030488">
    <property type="term" value="P:tRNA methylation"/>
    <property type="evidence" value="ECO:0007669"/>
    <property type="project" value="TreeGrafter"/>
</dbReference>
<evidence type="ECO:0000256" key="2">
    <source>
        <dbReference type="ARBA" id="ARBA00012265"/>
    </source>
</evidence>
<dbReference type="Pfam" id="PF25133">
    <property type="entry name" value="TYW2_N_2"/>
    <property type="match status" value="1"/>
</dbReference>
<dbReference type="GO" id="GO:0005737">
    <property type="term" value="C:cytoplasm"/>
    <property type="evidence" value="ECO:0007669"/>
    <property type="project" value="TreeGrafter"/>
</dbReference>
<reference evidence="9" key="1">
    <citation type="submission" date="2014-12" db="EMBL/GenBank/DDBJ databases">
        <title>Insight into the proteome of Arion vulgaris.</title>
        <authorList>
            <person name="Aradska J."/>
            <person name="Bulat T."/>
            <person name="Smidak R."/>
            <person name="Sarate P."/>
            <person name="Gangsoo J."/>
            <person name="Sialana F."/>
            <person name="Bilban M."/>
            <person name="Lubec G."/>
        </authorList>
    </citation>
    <scope>NUCLEOTIDE SEQUENCE</scope>
    <source>
        <tissue evidence="9">Skin</tissue>
    </source>
</reference>
<dbReference type="InterPro" id="IPR030382">
    <property type="entry name" value="MeTrfase_TRM5/TYW2"/>
</dbReference>
<organism evidence="9">
    <name type="scientific">Arion vulgaris</name>
    <dbReference type="NCBI Taxonomy" id="1028688"/>
    <lineage>
        <taxon>Eukaryota</taxon>
        <taxon>Metazoa</taxon>
        <taxon>Spiralia</taxon>
        <taxon>Lophotrochozoa</taxon>
        <taxon>Mollusca</taxon>
        <taxon>Gastropoda</taxon>
        <taxon>Heterobranchia</taxon>
        <taxon>Euthyneura</taxon>
        <taxon>Panpulmonata</taxon>
        <taxon>Eupulmonata</taxon>
        <taxon>Stylommatophora</taxon>
        <taxon>Helicina</taxon>
        <taxon>Arionoidea</taxon>
        <taxon>Arionidae</taxon>
        <taxon>Arion</taxon>
    </lineage>
</organism>
<dbReference type="InterPro" id="IPR056744">
    <property type="entry name" value="TRM5/TYW2-like_N"/>
</dbReference>
<keyword evidence="5" id="KW-0949">S-adenosyl-L-methionine</keyword>
<evidence type="ECO:0000256" key="4">
    <source>
        <dbReference type="ARBA" id="ARBA00022679"/>
    </source>
</evidence>
<dbReference type="CDD" id="cd02440">
    <property type="entry name" value="AdoMet_MTases"/>
    <property type="match status" value="1"/>
</dbReference>
<keyword evidence="4" id="KW-0808">Transferase</keyword>
<evidence type="ECO:0000313" key="9">
    <source>
        <dbReference type="EMBL" id="CEK84337.1"/>
    </source>
</evidence>
<accession>A0A0B7AUP4</accession>
<comment type="pathway">
    <text evidence="1">tRNA modification; wybutosine-tRNA(Phe) biosynthesis.</text>
</comment>
<gene>
    <name evidence="9" type="primary">ORF142165</name>
</gene>
<dbReference type="PROSITE" id="PS51684">
    <property type="entry name" value="SAM_MT_TRM5_TYW2"/>
    <property type="match status" value="1"/>
</dbReference>
<dbReference type="Pfam" id="PF02475">
    <property type="entry name" value="TRM5-TYW2_MTfase"/>
    <property type="match status" value="1"/>
</dbReference>
<feature type="domain" description="SAM-dependent methyltransferase TRM5/TYW2-type" evidence="8">
    <location>
        <begin position="115"/>
        <end position="382"/>
    </location>
</feature>
<dbReference type="EC" id="2.5.1.114" evidence="2"/>
<dbReference type="GO" id="GO:0008175">
    <property type="term" value="F:tRNA methyltransferase activity"/>
    <property type="evidence" value="ECO:0007669"/>
    <property type="project" value="TreeGrafter"/>
</dbReference>
<dbReference type="InterPro" id="IPR056743">
    <property type="entry name" value="TRM5-TYW2-like_MTfase"/>
</dbReference>
<dbReference type="Gene3D" id="3.40.50.150">
    <property type="entry name" value="Vaccinia Virus protein VP39"/>
    <property type="match status" value="2"/>
</dbReference>
<evidence type="ECO:0000259" key="8">
    <source>
        <dbReference type="PROSITE" id="PS51684"/>
    </source>
</evidence>
<protein>
    <recommendedName>
        <fullName evidence="2">tRNA(Phe) (4-demethylwyosine(37)-C(7)) aminocarboxypropyltransferase</fullName>
        <ecNumber evidence="2">2.5.1.114</ecNumber>
    </recommendedName>
</protein>
<name>A0A0B7AUP4_9EUPU</name>
<dbReference type="GO" id="GO:0031591">
    <property type="term" value="P:wybutosine biosynthetic process"/>
    <property type="evidence" value="ECO:0007669"/>
    <property type="project" value="TreeGrafter"/>
</dbReference>
<proteinExistence type="predicted"/>
<dbReference type="FunFam" id="3.40.50.150:FF:000131">
    <property type="entry name" value="tRNA wybutosine-synthesizing protein 2/3/4"/>
    <property type="match status" value="1"/>
</dbReference>
<dbReference type="PANTHER" id="PTHR23245:SF25">
    <property type="entry name" value="TRNA WYBUTOSINE-SYNTHESIZING PROTEIN 2 HOMOLOG"/>
    <property type="match status" value="1"/>
</dbReference>
<dbReference type="EMBL" id="HACG01037472">
    <property type="protein sequence ID" value="CEK84337.1"/>
    <property type="molecule type" value="Transcribed_RNA"/>
</dbReference>
<evidence type="ECO:0000256" key="7">
    <source>
        <dbReference type="ARBA" id="ARBA00049400"/>
    </source>
</evidence>
<keyword evidence="3" id="KW-0489">Methyltransferase</keyword>
<keyword evidence="6" id="KW-0819">tRNA processing</keyword>
<dbReference type="GO" id="GO:0102522">
    <property type="term" value="F:tRNA 4-demethylwyosine alpha-amino-alpha-carboxypropyltransferase activity"/>
    <property type="evidence" value="ECO:0007669"/>
    <property type="project" value="UniProtKB-EC"/>
</dbReference>
<dbReference type="PANTHER" id="PTHR23245">
    <property type="entry name" value="TRNA METHYLTRANSFERASE"/>
    <property type="match status" value="1"/>
</dbReference>
<evidence type="ECO:0000256" key="3">
    <source>
        <dbReference type="ARBA" id="ARBA00022603"/>
    </source>
</evidence>
<dbReference type="SUPFAM" id="SSF53335">
    <property type="entry name" value="S-adenosyl-L-methionine-dependent methyltransferases"/>
    <property type="match status" value="1"/>
</dbReference>
<dbReference type="Gene3D" id="3.30.300.110">
    <property type="entry name" value="Met-10+ protein-like domains"/>
    <property type="match status" value="1"/>
</dbReference>
<evidence type="ECO:0000256" key="5">
    <source>
        <dbReference type="ARBA" id="ARBA00022691"/>
    </source>
</evidence>
<dbReference type="AlphaFoldDB" id="A0A0B7AUP4"/>
<dbReference type="InterPro" id="IPR029063">
    <property type="entry name" value="SAM-dependent_MTases_sf"/>
</dbReference>
<comment type="catalytic activity">
    <reaction evidence="7">
        <text>4-demethylwyosine(37) in tRNA(Phe) + S-adenosyl-L-methionine = 4-demethyl-7-[(3S)-3-amino-3-carboxypropyl]wyosine(37) in tRNA(Phe) + S-methyl-5'-thioadenosine + H(+)</text>
        <dbReference type="Rhea" id="RHEA:36355"/>
        <dbReference type="Rhea" id="RHEA-COMP:10164"/>
        <dbReference type="Rhea" id="RHEA-COMP:10378"/>
        <dbReference type="ChEBI" id="CHEBI:15378"/>
        <dbReference type="ChEBI" id="CHEBI:17509"/>
        <dbReference type="ChEBI" id="CHEBI:59789"/>
        <dbReference type="ChEBI" id="CHEBI:64315"/>
        <dbReference type="ChEBI" id="CHEBI:73550"/>
        <dbReference type="EC" id="2.5.1.114"/>
    </reaction>
</comment>
<evidence type="ECO:0000256" key="6">
    <source>
        <dbReference type="ARBA" id="ARBA00022694"/>
    </source>
</evidence>